<dbReference type="Pfam" id="PF01935">
    <property type="entry name" value="DUF87"/>
    <property type="match status" value="1"/>
</dbReference>
<sequence>MSDFVDLTGGKTMSVSEPSEPTLPPSPKSNVPSYNVLEGQLTEASLLVDDIVLKNYLTKLTDFDIIPLPDSLKQISDIRMFKITEMVYQNHEYSTYKFASVFNAVQNLNCGVFIIADSNGEKTDFYMGVRALDDKRTTKSLKDTLRNALRGQFPGVKTVDLLDSAAESFLENIPSGNIASVSCVANNKDAEFTDNERFIQGLDKLVLAMQGQRYTAVVLAKSTPSAQLAETRRAYENMYTQLSPFANMQLSYGTNTAINVSNAFSQGTTTGTSHSTNRSTQTGTSRSTSSTINESETKTDTATMVMKGVGAALLGAAGIVTAPLTGGASLVAAGAIMAGHVGLSAINPKSTTKGTSTNESYSDSSSESFGESDTTNESTSENSTKTMGLVSGTSDNMQLTTQNKTLINTLERIDLQLKRIDECESLGMWECAAYFLSDSQETAEMAAGTYRALMKGEKSGVETSAINFWGRQHTKQIPMLREYITNFIHPVFAYQSHSTRLPVTASSLVSGNELAIQMGLPRNSVCGFPVIEHADFGLEVVKYNQRSNRESSFILGNVFTMGSETNTEVRLDRDSMTMHTFVTGSTGSGKSNTVYELLNQLRNVYDIPFLVIEPAKGEYKNVFGQFADVSVYGTNPKKSDLLRINPFRFPADIHVLEHLDRLVELFNVCWPMYAAMPAILKEAMERSYTAVGWNLSASENPKGDIYPNFADLLEQIETVINESKYSSDSKSDYSGALCTRVRSLTNGLNGLIFTSDDLTDTELFDRSVIVDLSRVGSTETKSLIMGLLVMKLNEYRMTYGQTNSSLKHITVLEEAHVLLKRTSTEQSAESSNLLGKSVEMLANSIAEMRTYGEGFIIADQSPGLLDMSVIRNTNTKIILRLPERSDRELVGYAANLDEEQIGELSKLERGVAAIYQNDWVEPVLVKVNKCDIDGKRYDTKAHNSATDVRKVWTQLLSLLIQGRVREHLNFDLSEIERGVTMLQLSSHNREFVEEQIIEYQLEGKLSLWSPSEFIKLSRRITGLLGVRAQVESYVATSVNNSELTRKLAGLVNQFVSHASEEVTLAVSQCLMKDISVQQEESEVRERIYMQWIDEIKESFRKNGGVNI</sequence>
<keyword evidence="3" id="KW-0547">Nucleotide-binding</keyword>
<keyword evidence="3" id="KW-0378">Hydrolase</keyword>
<keyword evidence="3" id="KW-0067">ATP-binding</keyword>
<dbReference type="Proteomes" id="UP000234789">
    <property type="component" value="Unassembled WGS sequence"/>
</dbReference>
<dbReference type="OrthoDB" id="9806951at2"/>
<feature type="compositionally biased region" description="Low complexity" evidence="1">
    <location>
        <begin position="267"/>
        <end position="291"/>
    </location>
</feature>
<dbReference type="Gene3D" id="3.40.50.300">
    <property type="entry name" value="P-loop containing nucleotide triphosphate hydrolases"/>
    <property type="match status" value="2"/>
</dbReference>
<reference evidence="3 4" key="1">
    <citation type="submission" date="2017-05" db="EMBL/GenBank/DDBJ databases">
        <title>Functional genome analysis of Paenibacillus pasadenensis strain R16: insights on endophytic life style and antifungal activity.</title>
        <authorList>
            <person name="Passera A."/>
            <person name="Marcolungo L."/>
            <person name="Casati P."/>
            <person name="Brasca M."/>
            <person name="Quaglino F."/>
            <person name="Delledonne M."/>
        </authorList>
    </citation>
    <scope>NUCLEOTIDE SEQUENCE [LARGE SCALE GENOMIC DNA]</scope>
    <source>
        <strain evidence="3 4">R16</strain>
    </source>
</reference>
<dbReference type="PANTHER" id="PTHR42957">
    <property type="entry name" value="HELICASE MJ1565-RELATED"/>
    <property type="match status" value="1"/>
</dbReference>
<keyword evidence="4" id="KW-1185">Reference proteome</keyword>
<dbReference type="InterPro" id="IPR027417">
    <property type="entry name" value="P-loop_NTPase"/>
</dbReference>
<dbReference type="SUPFAM" id="SSF52540">
    <property type="entry name" value="P-loop containing nucleoside triphosphate hydrolases"/>
    <property type="match status" value="1"/>
</dbReference>
<dbReference type="PANTHER" id="PTHR42957:SF1">
    <property type="entry name" value="HELICASE MJ1565-RELATED"/>
    <property type="match status" value="1"/>
</dbReference>
<dbReference type="InterPro" id="IPR002789">
    <property type="entry name" value="HerA_central"/>
</dbReference>
<feature type="domain" description="Helicase HerA central" evidence="2">
    <location>
        <begin position="559"/>
        <end position="788"/>
    </location>
</feature>
<feature type="region of interest" description="Disordered" evidence="1">
    <location>
        <begin position="267"/>
        <end position="299"/>
    </location>
</feature>
<comment type="caution">
    <text evidence="3">The sequence shown here is derived from an EMBL/GenBank/DDBJ whole genome shotgun (WGS) entry which is preliminary data.</text>
</comment>
<name>A0A2N5N8X8_9BACL</name>
<dbReference type="RefSeq" id="WP_043110910.1">
    <property type="nucleotide sequence ID" value="NZ_BIMM01000001.1"/>
</dbReference>
<evidence type="ECO:0000256" key="1">
    <source>
        <dbReference type="SAM" id="MobiDB-lite"/>
    </source>
</evidence>
<dbReference type="EMBL" id="NFEZ01000003">
    <property type="protein sequence ID" value="PLT46797.1"/>
    <property type="molecule type" value="Genomic_DNA"/>
</dbReference>
<organism evidence="3 4">
    <name type="scientific">Paenibacillus pasadenensis</name>
    <dbReference type="NCBI Taxonomy" id="217090"/>
    <lineage>
        <taxon>Bacteria</taxon>
        <taxon>Bacillati</taxon>
        <taxon>Bacillota</taxon>
        <taxon>Bacilli</taxon>
        <taxon>Bacillales</taxon>
        <taxon>Paenibacillaceae</taxon>
        <taxon>Paenibacillus</taxon>
    </lineage>
</organism>
<proteinExistence type="predicted"/>
<evidence type="ECO:0000313" key="3">
    <source>
        <dbReference type="EMBL" id="PLT46797.1"/>
    </source>
</evidence>
<evidence type="ECO:0000259" key="2">
    <source>
        <dbReference type="Pfam" id="PF01935"/>
    </source>
</evidence>
<keyword evidence="3" id="KW-0347">Helicase</keyword>
<dbReference type="AlphaFoldDB" id="A0A2N5N8X8"/>
<feature type="region of interest" description="Disordered" evidence="1">
    <location>
        <begin position="346"/>
        <end position="395"/>
    </location>
</feature>
<gene>
    <name evidence="3" type="ORF">B8V81_1021</name>
</gene>
<evidence type="ECO:0000313" key="4">
    <source>
        <dbReference type="Proteomes" id="UP000234789"/>
    </source>
</evidence>
<protein>
    <submittedName>
        <fullName evidence="3">Bipolar DNA helicase HerA</fullName>
    </submittedName>
</protein>
<feature type="region of interest" description="Disordered" evidence="1">
    <location>
        <begin position="1"/>
        <end position="30"/>
    </location>
</feature>
<dbReference type="InterPro" id="IPR008571">
    <property type="entry name" value="HerA-like"/>
</dbReference>
<dbReference type="GO" id="GO:0004386">
    <property type="term" value="F:helicase activity"/>
    <property type="evidence" value="ECO:0007669"/>
    <property type="project" value="UniProtKB-KW"/>
</dbReference>
<accession>A0A2N5N8X8</accession>
<feature type="compositionally biased region" description="Low complexity" evidence="1">
    <location>
        <begin position="355"/>
        <end position="384"/>
    </location>
</feature>